<feature type="compositionally biased region" description="Low complexity" evidence="2">
    <location>
        <begin position="563"/>
        <end position="582"/>
    </location>
</feature>
<proteinExistence type="predicted"/>
<feature type="compositionally biased region" description="Polar residues" evidence="2">
    <location>
        <begin position="835"/>
        <end position="848"/>
    </location>
</feature>
<keyword evidence="1" id="KW-0053">Apoptosis</keyword>
<feature type="compositionally biased region" description="Low complexity" evidence="2">
    <location>
        <begin position="695"/>
        <end position="718"/>
    </location>
</feature>
<feature type="compositionally biased region" description="Low complexity" evidence="2">
    <location>
        <begin position="730"/>
        <end position="743"/>
    </location>
</feature>
<feature type="compositionally biased region" description="Basic and acidic residues" evidence="2">
    <location>
        <begin position="775"/>
        <end position="789"/>
    </location>
</feature>
<evidence type="ECO:0000256" key="1">
    <source>
        <dbReference type="ARBA" id="ARBA00022703"/>
    </source>
</evidence>
<dbReference type="GO" id="GO:0003723">
    <property type="term" value="F:RNA binding"/>
    <property type="evidence" value="ECO:0007669"/>
    <property type="project" value="TreeGrafter"/>
</dbReference>
<sequence length="982" mass="103662">MADASAALAETKRLLSLAAGNSTSEARRTFQEYLITLPKYPSYECKAFFGTLVAKFFAEFEDLQDATVDAVLDLCEDDEEKTRIVGIKGLGATAKADRRWVRGNAGVLLQLLECPPSELRHVKDVLRALLEISPSDVFSVMIDDCRGSEAETGASRRNIIHYLRTDAVELRRRVLETGENLEAEKVFRDGFMDVVRKMGSEGKMVLEMLLPLSTVSGRNATISQAGAFVRAIADLPGGSNGPEVVHLLDDFAGRNPPIDPRDVLPFFVVHGGITVKLALQQDAAAVRIIERLRRWAGEAASHAQEPDGLRERDVLQFCTAILDAIEQSRSHPATANSVIFESLFYAMYKLNSARDCDCRRELAQTKRRAIQDIARSASAAERRVERGSKESRSLRNVRDMAEPMLIGQTLAVDRARFERIIPSWETATASASVNQARPIPTGPREGQARTDGRGIMPNAPRGPRSGPDSASRHGSSTSPSPRPGSSTGATLTNIPSGPRGVPRAPRAASPAPKASTSFPTPASTAPAPASASKSSPQPPRYGVSPHAPPASGSAPARREPIRPAEVPTPASSAPTALTASTAPTPPTVPQASSALRGVELLGPPSHPSAGPSSQRGVELLGPPPAQNGVGSSPKAHVPVKPSTPSIGPAGSVIRGAARAGDRDRTTPQGLQGSRVELLPQTVPSPAPQSRNVNILASNSPLPSSASVPSASAAPQSLLERLGKVAPAPAPAIASASATPSISAKRPREGDEREDRAAYPSPNLRPSTPSLLSRLGGRDERDSKRPKDDIGQDTPLRSSLKDRLNGAGRVESASASPRSGRDTPGKGMEAAAVRNVSVQGISIKSRSTTSLSQPQVPPEPQVSPTSQDDRGLSIKNRSQAQALGSGPMPSPHARPDKRGLSILNRAKGAGTSKGGDEPVEGVYTRRGRGFQKQAEGDVMMWDLSAPAAKAAREQSEQAPRVSVERSNPNGAQGRGLAGRLGDA</sequence>
<dbReference type="GO" id="GO:0006915">
    <property type="term" value="P:apoptotic process"/>
    <property type="evidence" value="ECO:0007669"/>
    <property type="project" value="UniProtKB-KW"/>
</dbReference>
<reference evidence="3 4" key="1">
    <citation type="submission" date="2018-11" db="EMBL/GenBank/DDBJ databases">
        <title>Genome sequence of Saitozyma podzolica DSM 27192.</title>
        <authorList>
            <person name="Aliyu H."/>
            <person name="Gorte O."/>
            <person name="Ochsenreither K."/>
        </authorList>
    </citation>
    <scope>NUCLEOTIDE SEQUENCE [LARGE SCALE GENOMIC DNA]</scope>
    <source>
        <strain evidence="3 4">DSM 27192</strain>
    </source>
</reference>
<comment type="caution">
    <text evidence="3">The sequence shown here is derived from an EMBL/GenBank/DDBJ whole genome shotgun (WGS) entry which is preliminary data.</text>
</comment>
<dbReference type="PANTHER" id="PTHR12758:SF19">
    <property type="entry name" value="APOPTOSIS INHIBITOR 5"/>
    <property type="match status" value="1"/>
</dbReference>
<dbReference type="InterPro" id="IPR008383">
    <property type="entry name" value="API5"/>
</dbReference>
<name>A0A427Y3J1_9TREE</name>
<dbReference type="OrthoDB" id="19224at2759"/>
<protein>
    <submittedName>
        <fullName evidence="3">Uncharacterized protein</fullName>
    </submittedName>
</protein>
<accession>A0A427Y3J1</accession>
<feature type="compositionally biased region" description="Basic and acidic residues" evidence="2">
    <location>
        <begin position="745"/>
        <end position="756"/>
    </location>
</feature>
<dbReference type="GO" id="GO:0043066">
    <property type="term" value="P:negative regulation of apoptotic process"/>
    <property type="evidence" value="ECO:0007669"/>
    <property type="project" value="TreeGrafter"/>
</dbReference>
<evidence type="ECO:0000313" key="4">
    <source>
        <dbReference type="Proteomes" id="UP000279259"/>
    </source>
</evidence>
<feature type="compositionally biased region" description="Basic and acidic residues" evidence="2">
    <location>
        <begin position="380"/>
        <end position="396"/>
    </location>
</feature>
<dbReference type="STRING" id="1890683.A0A427Y3J1"/>
<evidence type="ECO:0000256" key="2">
    <source>
        <dbReference type="SAM" id="MobiDB-lite"/>
    </source>
</evidence>
<feature type="compositionally biased region" description="Gly residues" evidence="2">
    <location>
        <begin position="971"/>
        <end position="982"/>
    </location>
</feature>
<evidence type="ECO:0000313" key="3">
    <source>
        <dbReference type="EMBL" id="RSH85649.1"/>
    </source>
</evidence>
<dbReference type="Pfam" id="PF05918">
    <property type="entry name" value="API5"/>
    <property type="match status" value="1"/>
</dbReference>
<feature type="region of interest" description="Disordered" evidence="2">
    <location>
        <begin position="374"/>
        <end position="396"/>
    </location>
</feature>
<feature type="compositionally biased region" description="Low complexity" evidence="2">
    <location>
        <begin position="759"/>
        <end position="774"/>
    </location>
</feature>
<keyword evidence="4" id="KW-1185">Reference proteome</keyword>
<feature type="compositionally biased region" description="Polar residues" evidence="2">
    <location>
        <begin position="681"/>
        <end position="694"/>
    </location>
</feature>
<organism evidence="3 4">
    <name type="scientific">Saitozyma podzolica</name>
    <dbReference type="NCBI Taxonomy" id="1890683"/>
    <lineage>
        <taxon>Eukaryota</taxon>
        <taxon>Fungi</taxon>
        <taxon>Dikarya</taxon>
        <taxon>Basidiomycota</taxon>
        <taxon>Agaricomycotina</taxon>
        <taxon>Tremellomycetes</taxon>
        <taxon>Tremellales</taxon>
        <taxon>Trimorphomycetaceae</taxon>
        <taxon>Saitozyma</taxon>
    </lineage>
</organism>
<feature type="compositionally biased region" description="Low complexity" evidence="2">
    <location>
        <begin position="472"/>
        <end position="535"/>
    </location>
</feature>
<dbReference type="PANTHER" id="PTHR12758">
    <property type="entry name" value="APOPTOSIS INHIBITOR 5-RELATED"/>
    <property type="match status" value="1"/>
</dbReference>
<feature type="region of interest" description="Disordered" evidence="2">
    <location>
        <begin position="429"/>
        <end position="982"/>
    </location>
</feature>
<dbReference type="EMBL" id="RSCD01000019">
    <property type="protein sequence ID" value="RSH85649.1"/>
    <property type="molecule type" value="Genomic_DNA"/>
</dbReference>
<dbReference type="Proteomes" id="UP000279259">
    <property type="component" value="Unassembled WGS sequence"/>
</dbReference>
<dbReference type="GO" id="GO:0005634">
    <property type="term" value="C:nucleus"/>
    <property type="evidence" value="ECO:0007669"/>
    <property type="project" value="TreeGrafter"/>
</dbReference>
<dbReference type="AlphaFoldDB" id="A0A427Y3J1"/>
<gene>
    <name evidence="3" type="ORF">EHS25_003789</name>
</gene>